<evidence type="ECO:0000313" key="14">
    <source>
        <dbReference type="Proteomes" id="UP000218231"/>
    </source>
</evidence>
<dbReference type="Gene3D" id="1.10.510.10">
    <property type="entry name" value="Transferase(Phosphotransferase) domain 1"/>
    <property type="match status" value="1"/>
</dbReference>
<dbReference type="CDD" id="cd14211">
    <property type="entry name" value="STKc_HIPK"/>
    <property type="match status" value="1"/>
</dbReference>
<comment type="catalytic activity">
    <reaction evidence="7">
        <text>L-threonyl-[protein] + ATP = O-phospho-L-threonyl-[protein] + ADP + H(+)</text>
        <dbReference type="Rhea" id="RHEA:46608"/>
        <dbReference type="Rhea" id="RHEA-COMP:11060"/>
        <dbReference type="Rhea" id="RHEA-COMP:11605"/>
        <dbReference type="ChEBI" id="CHEBI:15378"/>
        <dbReference type="ChEBI" id="CHEBI:30013"/>
        <dbReference type="ChEBI" id="CHEBI:30616"/>
        <dbReference type="ChEBI" id="CHEBI:61977"/>
        <dbReference type="ChEBI" id="CHEBI:456216"/>
        <dbReference type="EC" id="2.7.11.1"/>
    </reaction>
</comment>
<feature type="compositionally biased region" description="Low complexity" evidence="11">
    <location>
        <begin position="181"/>
        <end position="199"/>
    </location>
</feature>
<dbReference type="InterPro" id="IPR008271">
    <property type="entry name" value="Ser/Thr_kinase_AS"/>
</dbReference>
<dbReference type="GO" id="GO:0005737">
    <property type="term" value="C:cytoplasm"/>
    <property type="evidence" value="ECO:0007669"/>
    <property type="project" value="TreeGrafter"/>
</dbReference>
<feature type="region of interest" description="Disordered" evidence="11">
    <location>
        <begin position="176"/>
        <end position="237"/>
    </location>
</feature>
<dbReference type="InterPro" id="IPR000719">
    <property type="entry name" value="Prot_kinase_dom"/>
</dbReference>
<proteinExistence type="inferred from homology"/>
<reference evidence="13 14" key="1">
    <citation type="journal article" date="2017" name="Curr. Biol.">
        <title>Genome architecture and evolution of a unichromosomal asexual nematode.</title>
        <authorList>
            <person name="Fradin H."/>
            <person name="Zegar C."/>
            <person name="Gutwein M."/>
            <person name="Lucas J."/>
            <person name="Kovtun M."/>
            <person name="Corcoran D."/>
            <person name="Baugh L.R."/>
            <person name="Kiontke K."/>
            <person name="Gunsalus K."/>
            <person name="Fitch D.H."/>
            <person name="Piano F."/>
        </authorList>
    </citation>
    <scope>NUCLEOTIDE SEQUENCE [LARGE SCALE GENOMIC DNA]</scope>
    <source>
        <strain evidence="13">PF1309</strain>
    </source>
</reference>
<dbReference type="Proteomes" id="UP000218231">
    <property type="component" value="Unassembled WGS sequence"/>
</dbReference>
<dbReference type="EC" id="2.7.11.1" evidence="1"/>
<dbReference type="AlphaFoldDB" id="A0A2A2KNL9"/>
<name>A0A2A2KNL9_9BILA</name>
<dbReference type="EMBL" id="LIAE01008088">
    <property type="protein sequence ID" value="PAV75478.1"/>
    <property type="molecule type" value="Genomic_DNA"/>
</dbReference>
<comment type="caution">
    <text evidence="13">The sequence shown here is derived from an EMBL/GenBank/DDBJ whole genome shotgun (WGS) entry which is preliminary data.</text>
</comment>
<dbReference type="FunFam" id="1.10.510.10:FF:000029">
    <property type="entry name" value="Homeodomain-interacting protein kinase 2 isoform 1"/>
    <property type="match status" value="1"/>
</dbReference>
<accession>A0A2A2KNL9</accession>
<evidence type="ECO:0000256" key="6">
    <source>
        <dbReference type="ARBA" id="ARBA00022840"/>
    </source>
</evidence>
<keyword evidence="6 10" id="KW-0067">ATP-binding</keyword>
<dbReference type="PROSITE" id="PS00107">
    <property type="entry name" value="PROTEIN_KINASE_ATP"/>
    <property type="match status" value="1"/>
</dbReference>
<dbReference type="PROSITE" id="PS00108">
    <property type="entry name" value="PROTEIN_KINASE_ST"/>
    <property type="match status" value="1"/>
</dbReference>
<dbReference type="GO" id="GO:0005634">
    <property type="term" value="C:nucleus"/>
    <property type="evidence" value="ECO:0007669"/>
    <property type="project" value="UniProtKB-ARBA"/>
</dbReference>
<dbReference type="SUPFAM" id="SSF56112">
    <property type="entry name" value="Protein kinase-like (PK-like)"/>
    <property type="match status" value="1"/>
</dbReference>
<dbReference type="PANTHER" id="PTHR24058:SF17">
    <property type="entry name" value="HOMEODOMAIN INTERACTING PROTEIN KINASE, ISOFORM D"/>
    <property type="match status" value="1"/>
</dbReference>
<keyword evidence="5" id="KW-0418">Kinase</keyword>
<dbReference type="InterPro" id="IPR017441">
    <property type="entry name" value="Protein_kinase_ATP_BS"/>
</dbReference>
<feature type="domain" description="Protein kinase" evidence="12">
    <location>
        <begin position="280"/>
        <end position="615"/>
    </location>
</feature>
<keyword evidence="4 10" id="KW-0547">Nucleotide-binding</keyword>
<dbReference type="Pfam" id="PF00069">
    <property type="entry name" value="Pkinase"/>
    <property type="match status" value="1"/>
</dbReference>
<feature type="binding site" evidence="10">
    <location>
        <position position="309"/>
    </location>
    <ligand>
        <name>ATP</name>
        <dbReference type="ChEBI" id="CHEBI:30616"/>
    </ligand>
</feature>
<evidence type="ECO:0000256" key="7">
    <source>
        <dbReference type="ARBA" id="ARBA00047899"/>
    </source>
</evidence>
<feature type="compositionally biased region" description="Basic and acidic residues" evidence="11">
    <location>
        <begin position="216"/>
        <end position="226"/>
    </location>
</feature>
<keyword evidence="2" id="KW-0723">Serine/threonine-protein kinase</keyword>
<evidence type="ECO:0000313" key="13">
    <source>
        <dbReference type="EMBL" id="PAV75478.1"/>
    </source>
</evidence>
<evidence type="ECO:0000256" key="10">
    <source>
        <dbReference type="PROSITE-ProRule" id="PRU10141"/>
    </source>
</evidence>
<keyword evidence="3" id="KW-0808">Transferase</keyword>
<dbReference type="OrthoDB" id="10030361at2759"/>
<dbReference type="STRING" id="2018661.A0A2A2KNL9"/>
<evidence type="ECO:0000256" key="9">
    <source>
        <dbReference type="ARBA" id="ARBA00061380"/>
    </source>
</evidence>
<comment type="catalytic activity">
    <reaction evidence="8">
        <text>L-seryl-[protein] + ATP = O-phospho-L-seryl-[protein] + ADP + H(+)</text>
        <dbReference type="Rhea" id="RHEA:17989"/>
        <dbReference type="Rhea" id="RHEA-COMP:9863"/>
        <dbReference type="Rhea" id="RHEA-COMP:11604"/>
        <dbReference type="ChEBI" id="CHEBI:15378"/>
        <dbReference type="ChEBI" id="CHEBI:29999"/>
        <dbReference type="ChEBI" id="CHEBI:30616"/>
        <dbReference type="ChEBI" id="CHEBI:83421"/>
        <dbReference type="ChEBI" id="CHEBI:456216"/>
        <dbReference type="EC" id="2.7.11.1"/>
    </reaction>
</comment>
<dbReference type="SMART" id="SM00220">
    <property type="entry name" value="S_TKc"/>
    <property type="match status" value="1"/>
</dbReference>
<sequence length="1062" mass="114158">MMKNGDHADERPAPQPQQQQRRSSLVVQDPMREEARAVRKRRNSSSVHSLHSHSCSSSSAAAASASSTSSVLTCPPSASSSSNSATSVINNNSDIAKAQQSILAASLSGAVYVAGGSGILAQPSGSQSEAQQPVVPQLALQSQQLMPAAVLTLPANGHSTTTTIQNNNTTTTISAVQQEKQSQGTSSIGSSASLSSSSTFANPVTHPAEVLRSLKRKQDELSRDNSRMSTAVAAKAAPKPIQSKMVSAVAAKPSRTKSSGEGEYQLVKNEVLVSPYHNQYEVLEFLGKGTFGQVVKAWKKGTSEIVAIKILKKHPSYARQGQIEVSILSRLSNENAEEFNFVRAFECFQHKGHTCLVFEMLEQNLYDFLKQNKFTPLPLNSIRPIVQQVLTALHKLKSLGLIHADLKPENIMLVDPVNQPFRVKVIDFGSASHRSKAVTNTYLQSRYYRAPEIILGLPFREAIDMWSLGCVIAELFLGWPLYPGSSEYDQIRFIIQTQGMPPNGMLENAAKLHRFFKEAKVDMGGPGNQATYYRLKSVEEYELSAPHVKSKETRKFIFNYLDDIARVCYGYESDHSENLCDRMDRAEFVDILKRMLVLNQDFRLQPHEGLEHKFVTMAHLSSYCNTNYWHTGRKRMEVCIRTPTANQTAQTIFRGAPPATPIAQVAALPQAAQIAAALPTAMTTAPLVNPAADLNTRMMSQYLVAAAAENAVAAAAISNANNAAQQSFLYQPALAAATLLPYGQLAQTAAMARAGVGQYLVAAAAGTAPQLTAPQLTPQLMAQPQFVPVSIMDPTMIAAQTQVWQNAAANAGQLIAWPAPHLLGAGSEYLMPQLQQLPQQAVQQAIANANQRNQFNQVFASTPQQSGAFVVTNGGVSAQAGLAVQAAAYQQILNNAACNVVAAQQSQPTATFMPVIKEEPAWIQPSAMPSQSLNSSLAQLPQLATSAFPSSSQTLAQQPQSQSGQLGAPSSSRSGARKVKAAKMSGPSPAVSVITISSSEDDENSNGAGGSSSGSGSDVLPVVPIAGRMAVVRPLDTKVRQRNELLAQQTKKLNPQLLWNGE</sequence>
<dbReference type="PANTHER" id="PTHR24058">
    <property type="entry name" value="DUAL SPECIFICITY PROTEIN KINASE"/>
    <property type="match status" value="1"/>
</dbReference>
<evidence type="ECO:0000256" key="5">
    <source>
        <dbReference type="ARBA" id="ARBA00022777"/>
    </source>
</evidence>
<keyword evidence="14" id="KW-1185">Reference proteome</keyword>
<dbReference type="GO" id="GO:0004713">
    <property type="term" value="F:protein tyrosine kinase activity"/>
    <property type="evidence" value="ECO:0007669"/>
    <property type="project" value="TreeGrafter"/>
</dbReference>
<feature type="compositionally biased region" description="Low complexity" evidence="11">
    <location>
        <begin position="44"/>
        <end position="86"/>
    </location>
</feature>
<evidence type="ECO:0000256" key="4">
    <source>
        <dbReference type="ARBA" id="ARBA00022741"/>
    </source>
</evidence>
<dbReference type="GO" id="GO:0004674">
    <property type="term" value="F:protein serine/threonine kinase activity"/>
    <property type="evidence" value="ECO:0007669"/>
    <property type="project" value="UniProtKB-KW"/>
</dbReference>
<feature type="compositionally biased region" description="Basic and acidic residues" evidence="11">
    <location>
        <begin position="1"/>
        <end position="12"/>
    </location>
</feature>
<dbReference type="GO" id="GO:0005524">
    <property type="term" value="F:ATP binding"/>
    <property type="evidence" value="ECO:0007669"/>
    <property type="project" value="UniProtKB-UniRule"/>
</dbReference>
<evidence type="ECO:0000256" key="8">
    <source>
        <dbReference type="ARBA" id="ARBA00048679"/>
    </source>
</evidence>
<protein>
    <recommendedName>
        <fullName evidence="1">non-specific serine/threonine protein kinase</fullName>
        <ecNumber evidence="1">2.7.11.1</ecNumber>
    </recommendedName>
</protein>
<evidence type="ECO:0000256" key="3">
    <source>
        <dbReference type="ARBA" id="ARBA00022679"/>
    </source>
</evidence>
<evidence type="ECO:0000259" key="12">
    <source>
        <dbReference type="PROSITE" id="PS50011"/>
    </source>
</evidence>
<dbReference type="InterPro" id="IPR011009">
    <property type="entry name" value="Kinase-like_dom_sf"/>
</dbReference>
<dbReference type="Gene3D" id="3.30.200.20">
    <property type="entry name" value="Phosphorylase Kinase, domain 1"/>
    <property type="match status" value="1"/>
</dbReference>
<evidence type="ECO:0000256" key="11">
    <source>
        <dbReference type="SAM" id="MobiDB-lite"/>
    </source>
</evidence>
<dbReference type="InterPro" id="IPR050494">
    <property type="entry name" value="Ser_Thr_dual-spec_kinase"/>
</dbReference>
<gene>
    <name evidence="13" type="ORF">WR25_16231</name>
</gene>
<feature type="region of interest" description="Disordered" evidence="11">
    <location>
        <begin position="948"/>
        <end position="1020"/>
    </location>
</feature>
<evidence type="ECO:0000256" key="1">
    <source>
        <dbReference type="ARBA" id="ARBA00012513"/>
    </source>
</evidence>
<dbReference type="PROSITE" id="PS50011">
    <property type="entry name" value="PROTEIN_KINASE_DOM"/>
    <property type="match status" value="1"/>
</dbReference>
<feature type="compositionally biased region" description="Polar residues" evidence="11">
    <location>
        <begin position="948"/>
        <end position="974"/>
    </location>
</feature>
<organism evidence="13 14">
    <name type="scientific">Diploscapter pachys</name>
    <dbReference type="NCBI Taxonomy" id="2018661"/>
    <lineage>
        <taxon>Eukaryota</taxon>
        <taxon>Metazoa</taxon>
        <taxon>Ecdysozoa</taxon>
        <taxon>Nematoda</taxon>
        <taxon>Chromadorea</taxon>
        <taxon>Rhabditida</taxon>
        <taxon>Rhabditina</taxon>
        <taxon>Rhabditomorpha</taxon>
        <taxon>Rhabditoidea</taxon>
        <taxon>Rhabditidae</taxon>
        <taxon>Diploscapter</taxon>
    </lineage>
</organism>
<comment type="similarity">
    <text evidence="9">Belongs to the protein kinase superfamily. CMGC Ser/Thr protein kinase family. HIPK subfamily.</text>
</comment>
<evidence type="ECO:0000256" key="2">
    <source>
        <dbReference type="ARBA" id="ARBA00022527"/>
    </source>
</evidence>
<feature type="region of interest" description="Disordered" evidence="11">
    <location>
        <begin position="1"/>
        <end position="86"/>
    </location>
</feature>